<sequence>MQKVKLLAKSTNWLNSELSTVLVEVPTTKIAQLRTHRTLHQTDYIDVSEHLLSMSSNSSRAIPVEKHFTNLSEHYFIPEWTEAAKGMVGKKVTDAETIHRATELWKKAKKNAEKITRDLIELGIHKQDVSLLLSPFTFSNVILTGDDKAWEQFFELRCPKYKNESGNVFYSAEAFEENNNQRLPVNTSTAYPAIQEVAASIYNTIRKAKSNFLNEGEWHLPFSGMIDKMPYTENSRETLKNKMYRQNKVDEYEKVVKPKISASLCAKISFDTTFANDTWQKHLDRATRLIQDKHFSPFEHQYKVPSKEELSKMTSTFASTNGKITFSIKPFASNIPNWIQFRKLL</sequence>
<dbReference type="GO" id="GO:0006231">
    <property type="term" value="P:dTMP biosynthetic process"/>
    <property type="evidence" value="ECO:0007669"/>
    <property type="project" value="InterPro"/>
</dbReference>
<reference evidence="1" key="1">
    <citation type="journal article" date="2016" name="ISME J.">
        <title>Chasing the elusive Euryarchaeota class WSA2: genomes reveal a uniquely fastidious methyl-reducing methanogen.</title>
        <authorList>
            <person name="Nobu M.K."/>
            <person name="Narihiro T."/>
            <person name="Kuroda K."/>
            <person name="Mei R."/>
            <person name="Liu W.T."/>
        </authorList>
    </citation>
    <scope>NUCLEOTIDE SEQUENCE [LARGE SCALE GENOMIC DNA]</scope>
    <source>
        <strain evidence="1">ADurb1213_Bin02801</strain>
    </source>
</reference>
<dbReference type="SUPFAM" id="SSF69796">
    <property type="entry name" value="Thymidylate synthase-complementing protein Thy1"/>
    <property type="match status" value="1"/>
</dbReference>
<dbReference type="Pfam" id="PF02511">
    <property type="entry name" value="Thy1"/>
    <property type="match status" value="1"/>
</dbReference>
<dbReference type="GO" id="GO:0050660">
    <property type="term" value="F:flavin adenine dinucleotide binding"/>
    <property type="evidence" value="ECO:0007669"/>
    <property type="project" value="InterPro"/>
</dbReference>
<accession>A0A150JKY7</accession>
<dbReference type="InterPro" id="IPR003669">
    <property type="entry name" value="Thymidylate_synthase_ThyX"/>
</dbReference>
<evidence type="ECO:0000313" key="1">
    <source>
        <dbReference type="EMBL" id="KYC57748.1"/>
    </source>
</evidence>
<dbReference type="GO" id="GO:0050797">
    <property type="term" value="F:thymidylate synthase (FAD) activity"/>
    <property type="evidence" value="ECO:0007669"/>
    <property type="project" value="InterPro"/>
</dbReference>
<organism evidence="1">
    <name type="scientific">Candidatus Methanofastidiosum methylothiophilum</name>
    <dbReference type="NCBI Taxonomy" id="1705564"/>
    <lineage>
        <taxon>Archaea</taxon>
        <taxon>Methanobacteriati</taxon>
        <taxon>Methanobacteriota</taxon>
        <taxon>Stenosarchaea group</taxon>
        <taxon>Candidatus Methanofastidiosia</taxon>
        <taxon>Candidatus Methanofastidiosales</taxon>
        <taxon>Candidatus Methanofastidiosaceae</taxon>
        <taxon>Candidatus Methanofastidiosum</taxon>
    </lineage>
</organism>
<proteinExistence type="predicted"/>
<dbReference type="Gene3D" id="3.30.1360.170">
    <property type="match status" value="1"/>
</dbReference>
<dbReference type="InterPro" id="IPR036098">
    <property type="entry name" value="Thymidylate_synthase_ThyX_sf"/>
</dbReference>
<gene>
    <name evidence="1" type="ORF">APG09_00993</name>
</gene>
<name>A0A150JKY7_9EURY</name>
<dbReference type="AlphaFoldDB" id="A0A150JKY7"/>
<comment type="caution">
    <text evidence="1">The sequence shown here is derived from an EMBL/GenBank/DDBJ whole genome shotgun (WGS) entry which is preliminary data.</text>
</comment>
<protein>
    <submittedName>
        <fullName evidence="1">FAD-dependent thymidylate synthase</fullName>
    </submittedName>
</protein>
<dbReference type="EMBL" id="LNJE01000010">
    <property type="protein sequence ID" value="KYC57748.1"/>
    <property type="molecule type" value="Genomic_DNA"/>
</dbReference>